<dbReference type="OrthoDB" id="9792663at2"/>
<dbReference type="Gene3D" id="3.40.1190.20">
    <property type="match status" value="1"/>
</dbReference>
<dbReference type="RefSeq" id="WP_133901698.1">
    <property type="nucleotide sequence ID" value="NZ_SOCP01000002.1"/>
</dbReference>
<evidence type="ECO:0000313" key="3">
    <source>
        <dbReference type="Proteomes" id="UP000294927"/>
    </source>
</evidence>
<name>A0A4R7W1M2_9PSEU</name>
<dbReference type="GO" id="GO:0016301">
    <property type="term" value="F:kinase activity"/>
    <property type="evidence" value="ECO:0007669"/>
    <property type="project" value="UniProtKB-KW"/>
</dbReference>
<dbReference type="InterPro" id="IPR029056">
    <property type="entry name" value="Ribokinase-like"/>
</dbReference>
<dbReference type="AlphaFoldDB" id="A0A4R7W1M2"/>
<dbReference type="InterPro" id="IPR011611">
    <property type="entry name" value="PfkB_dom"/>
</dbReference>
<dbReference type="EMBL" id="SOCP01000002">
    <property type="protein sequence ID" value="TDV56456.1"/>
    <property type="molecule type" value="Genomic_DNA"/>
</dbReference>
<dbReference type="Pfam" id="PF00294">
    <property type="entry name" value="PfkB"/>
    <property type="match status" value="1"/>
</dbReference>
<feature type="domain" description="Carbohydrate kinase PfkB" evidence="1">
    <location>
        <begin position="2"/>
        <end position="279"/>
    </location>
</feature>
<keyword evidence="2" id="KW-0808">Transferase</keyword>
<proteinExistence type="predicted"/>
<dbReference type="SUPFAM" id="SSF53613">
    <property type="entry name" value="Ribokinase-like"/>
    <property type="match status" value="1"/>
</dbReference>
<evidence type="ECO:0000313" key="2">
    <source>
        <dbReference type="EMBL" id="TDV56456.1"/>
    </source>
</evidence>
<evidence type="ECO:0000259" key="1">
    <source>
        <dbReference type="Pfam" id="PF00294"/>
    </source>
</evidence>
<accession>A0A4R7W1M2</accession>
<reference evidence="2 3" key="1">
    <citation type="submission" date="2019-03" db="EMBL/GenBank/DDBJ databases">
        <title>Genomic Encyclopedia of Archaeal and Bacterial Type Strains, Phase II (KMG-II): from individual species to whole genera.</title>
        <authorList>
            <person name="Goeker M."/>
        </authorList>
    </citation>
    <scope>NUCLEOTIDE SEQUENCE [LARGE SCALE GENOMIC DNA]</scope>
    <source>
        <strain evidence="2 3">DSM 45499</strain>
    </source>
</reference>
<sequence length="310" mass="33447">MTRVLVAGVVSVRLSQQVPEFPVPLVSNQVVDGGLDVRLAGAGWSAATVARALGADVQLATYVGADPLGMVAEQGLRARGWYHRGIQVCAEQPRALVLYDAAGTRCGTTDLRAMWDLRYPVDVFGSLLDEQSTDVVLMASVGFTRPLIATTLARQVPIATDMQCVISADYPRKQDWLHAATIVSCSHEKLRDGPIEWVEALWHRFATPIVVIGCGADGALVATYEDRRIWHVGAPTPRGVRFVGGAGDTMLAAFVHQYFEHGDPVSALRHATLAAGWLVGGGPDYEFDLSAERLATLGARHGLPDARRER</sequence>
<gene>
    <name evidence="2" type="ORF">CLV71_102523</name>
</gene>
<dbReference type="Proteomes" id="UP000294927">
    <property type="component" value="Unassembled WGS sequence"/>
</dbReference>
<comment type="caution">
    <text evidence="2">The sequence shown here is derived from an EMBL/GenBank/DDBJ whole genome shotgun (WGS) entry which is preliminary data.</text>
</comment>
<keyword evidence="3" id="KW-1185">Reference proteome</keyword>
<organism evidence="2 3">
    <name type="scientific">Actinophytocola oryzae</name>
    <dbReference type="NCBI Taxonomy" id="502181"/>
    <lineage>
        <taxon>Bacteria</taxon>
        <taxon>Bacillati</taxon>
        <taxon>Actinomycetota</taxon>
        <taxon>Actinomycetes</taxon>
        <taxon>Pseudonocardiales</taxon>
        <taxon>Pseudonocardiaceae</taxon>
    </lineage>
</organism>
<keyword evidence="2" id="KW-0418">Kinase</keyword>
<protein>
    <submittedName>
        <fullName evidence="2">Sugar/nucleoside kinase (Ribokinase family)</fullName>
    </submittedName>
</protein>